<comment type="caution">
    <text evidence="4">The sequence shown here is derived from an EMBL/GenBank/DDBJ whole genome shotgun (WGS) entry which is preliminary data.</text>
</comment>
<comment type="similarity">
    <text evidence="2">Belongs to the NAD(P)-dependent epimerase/dehydratase family. Dihydroflavonol-4-reductase subfamily.</text>
</comment>
<proteinExistence type="inferred from homology"/>
<dbReference type="Gene3D" id="3.40.50.720">
    <property type="entry name" value="NAD(P)-binding Rossmann-like Domain"/>
    <property type="match status" value="1"/>
</dbReference>
<dbReference type="EMBL" id="JACAZI010000031">
    <property type="protein sequence ID" value="KAF7332839.1"/>
    <property type="molecule type" value="Genomic_DNA"/>
</dbReference>
<dbReference type="Pfam" id="PF01370">
    <property type="entry name" value="Epimerase"/>
    <property type="match status" value="1"/>
</dbReference>
<accession>A0A8H6X2G6</accession>
<organism evidence="4 5">
    <name type="scientific">Mycena venus</name>
    <dbReference type="NCBI Taxonomy" id="2733690"/>
    <lineage>
        <taxon>Eukaryota</taxon>
        <taxon>Fungi</taxon>
        <taxon>Dikarya</taxon>
        <taxon>Basidiomycota</taxon>
        <taxon>Agaricomycotina</taxon>
        <taxon>Agaricomycetes</taxon>
        <taxon>Agaricomycetidae</taxon>
        <taxon>Agaricales</taxon>
        <taxon>Marasmiineae</taxon>
        <taxon>Mycenaceae</taxon>
        <taxon>Mycena</taxon>
    </lineage>
</organism>
<dbReference type="InterPro" id="IPR001509">
    <property type="entry name" value="Epimerase_deHydtase"/>
</dbReference>
<evidence type="ECO:0000313" key="4">
    <source>
        <dbReference type="EMBL" id="KAF7332839.1"/>
    </source>
</evidence>
<evidence type="ECO:0000259" key="3">
    <source>
        <dbReference type="Pfam" id="PF01370"/>
    </source>
</evidence>
<dbReference type="Proteomes" id="UP000620124">
    <property type="component" value="Unassembled WGS sequence"/>
</dbReference>
<sequence>MPAVTSGKVLVSGANGYVAVWVVRTLLEHGFSVRGAVRSGDKGTHLTELFAPYGDKFEVVIVPDITVDGAFDEAVKGVDAIEHTASPFHHQADDPAELLEPAIKGTVGILESARKHGASVKRVVVTSSCAAIMNISPTPQVLSEADWNDQAVLQVEEKGRAASNGAKYQASKTLAERAAWDFVKKYKDEIGWDVSVMNPPLVVGPVIHAVASPDSLNTSCRLMYGAYTRPEASAGGGSWIDVRDLALAHVRALQKEEAGGERIIITAGAFAWQDWRAYLYSSMRHLFHKFLANMLPPIFVILYAHPTDTLPHAVDAAPPSSKYLKGTPGAGKDHVHLLRFKNDKSIRILGMEYRSMKDTAADTIADYEKRGW</sequence>
<keyword evidence="5" id="KW-1185">Reference proteome</keyword>
<dbReference type="InterPro" id="IPR036291">
    <property type="entry name" value="NAD(P)-bd_dom_sf"/>
</dbReference>
<dbReference type="PANTHER" id="PTHR10366">
    <property type="entry name" value="NAD DEPENDENT EPIMERASE/DEHYDRATASE"/>
    <property type="match status" value="1"/>
</dbReference>
<name>A0A8H6X2G6_9AGAR</name>
<dbReference type="OrthoDB" id="2735536at2759"/>
<dbReference type="PANTHER" id="PTHR10366:SF562">
    <property type="entry name" value="ALDEHYDE REDUCTASE II (AFU_ORTHOLOGUE AFUA_1G11360)"/>
    <property type="match status" value="1"/>
</dbReference>
<feature type="domain" description="NAD-dependent epimerase/dehydratase" evidence="3">
    <location>
        <begin position="9"/>
        <end position="262"/>
    </location>
</feature>
<dbReference type="SUPFAM" id="SSF51735">
    <property type="entry name" value="NAD(P)-binding Rossmann-fold domains"/>
    <property type="match status" value="1"/>
</dbReference>
<reference evidence="4" key="1">
    <citation type="submission" date="2020-05" db="EMBL/GenBank/DDBJ databases">
        <title>Mycena genomes resolve the evolution of fungal bioluminescence.</title>
        <authorList>
            <person name="Tsai I.J."/>
        </authorList>
    </citation>
    <scope>NUCLEOTIDE SEQUENCE</scope>
    <source>
        <strain evidence="4">CCC161011</strain>
    </source>
</reference>
<evidence type="ECO:0000313" key="5">
    <source>
        <dbReference type="Proteomes" id="UP000620124"/>
    </source>
</evidence>
<keyword evidence="1" id="KW-0560">Oxidoreductase</keyword>
<gene>
    <name evidence="4" type="ORF">MVEN_02388800</name>
</gene>
<evidence type="ECO:0000256" key="2">
    <source>
        <dbReference type="ARBA" id="ARBA00023445"/>
    </source>
</evidence>
<evidence type="ECO:0000256" key="1">
    <source>
        <dbReference type="ARBA" id="ARBA00023002"/>
    </source>
</evidence>
<dbReference type="InterPro" id="IPR050425">
    <property type="entry name" value="NAD(P)_dehydrat-like"/>
</dbReference>
<dbReference type="GO" id="GO:0016616">
    <property type="term" value="F:oxidoreductase activity, acting on the CH-OH group of donors, NAD or NADP as acceptor"/>
    <property type="evidence" value="ECO:0007669"/>
    <property type="project" value="TreeGrafter"/>
</dbReference>
<dbReference type="CDD" id="cd05227">
    <property type="entry name" value="AR_SDR_e"/>
    <property type="match status" value="1"/>
</dbReference>
<protein>
    <submittedName>
        <fullName evidence="4">D-lactaldehyde dehydrogenase</fullName>
    </submittedName>
</protein>
<dbReference type="AlphaFoldDB" id="A0A8H6X2G6"/>